<gene>
    <name evidence="1" type="ORF">ACH4TF_28395</name>
</gene>
<reference evidence="1 2" key="1">
    <citation type="submission" date="2024-10" db="EMBL/GenBank/DDBJ databases">
        <title>The Natural Products Discovery Center: Release of the First 8490 Sequenced Strains for Exploring Actinobacteria Biosynthetic Diversity.</title>
        <authorList>
            <person name="Kalkreuter E."/>
            <person name="Kautsar S.A."/>
            <person name="Yang D."/>
            <person name="Bader C.D."/>
            <person name="Teijaro C.N."/>
            <person name="Fluegel L."/>
            <person name="Davis C.M."/>
            <person name="Simpson J.R."/>
            <person name="Lauterbach L."/>
            <person name="Steele A.D."/>
            <person name="Gui C."/>
            <person name="Meng S."/>
            <person name="Li G."/>
            <person name="Viehrig K."/>
            <person name="Ye F."/>
            <person name="Su P."/>
            <person name="Kiefer A.F."/>
            <person name="Nichols A."/>
            <person name="Cepeda A.J."/>
            <person name="Yan W."/>
            <person name="Fan B."/>
            <person name="Jiang Y."/>
            <person name="Adhikari A."/>
            <person name="Zheng C.-J."/>
            <person name="Schuster L."/>
            <person name="Cowan T.M."/>
            <person name="Smanski M.J."/>
            <person name="Chevrette M.G."/>
            <person name="De Carvalho L.P.S."/>
            <person name="Shen B."/>
        </authorList>
    </citation>
    <scope>NUCLEOTIDE SEQUENCE [LARGE SCALE GENOMIC DNA]</scope>
    <source>
        <strain evidence="1 2">NPDC020979</strain>
    </source>
</reference>
<keyword evidence="2" id="KW-1185">Reference proteome</keyword>
<dbReference type="RefSeq" id="WP_397614335.1">
    <property type="nucleotide sequence ID" value="NZ_JBIRRB010000011.1"/>
</dbReference>
<dbReference type="Proteomes" id="UP001611162">
    <property type="component" value="Unassembled WGS sequence"/>
</dbReference>
<evidence type="ECO:0000313" key="1">
    <source>
        <dbReference type="EMBL" id="MFI0914345.1"/>
    </source>
</evidence>
<dbReference type="EMBL" id="JBIRRB010000011">
    <property type="protein sequence ID" value="MFI0914345.1"/>
    <property type="molecule type" value="Genomic_DNA"/>
</dbReference>
<name>A0ABW7T9Y9_9ACTN</name>
<accession>A0ABW7T9Y9</accession>
<proteinExistence type="predicted"/>
<sequence length="149" mass="15679">MSVRGSEVTVAELDDEVRNIAQNILEIPSGSPHRDEISVEVAPQIGDVRPNLLIRGAGTALVVDLDFGSGDLHFGAVVRAQKAVEHLAEAGQLARGVIVTNRRIAGRVKSDIEKLDMSSLEVSSKGAVSPVVIANGLMDTLSSMGVRDA</sequence>
<comment type="caution">
    <text evidence="1">The sequence shown here is derived from an EMBL/GenBank/DDBJ whole genome shotgun (WGS) entry which is preliminary data.</text>
</comment>
<evidence type="ECO:0000313" key="2">
    <source>
        <dbReference type="Proteomes" id="UP001611162"/>
    </source>
</evidence>
<protein>
    <submittedName>
        <fullName evidence="1">Uncharacterized protein</fullName>
    </submittedName>
</protein>
<organism evidence="1 2">
    <name type="scientific">Streptomyces abikoensis</name>
    <dbReference type="NCBI Taxonomy" id="97398"/>
    <lineage>
        <taxon>Bacteria</taxon>
        <taxon>Bacillati</taxon>
        <taxon>Actinomycetota</taxon>
        <taxon>Actinomycetes</taxon>
        <taxon>Kitasatosporales</taxon>
        <taxon>Streptomycetaceae</taxon>
        <taxon>Streptomyces</taxon>
    </lineage>
</organism>